<name>L1K3H7_GUITC</name>
<dbReference type="GeneID" id="17312063"/>
<dbReference type="HOGENOM" id="CLU_753236_0_0_1"/>
<reference evidence="5 7" key="1">
    <citation type="journal article" date="2012" name="Nature">
        <title>Algal genomes reveal evolutionary mosaicism and the fate of nucleomorphs.</title>
        <authorList>
            <consortium name="DOE Joint Genome Institute"/>
            <person name="Curtis B.A."/>
            <person name="Tanifuji G."/>
            <person name="Burki F."/>
            <person name="Gruber A."/>
            <person name="Irimia M."/>
            <person name="Maruyama S."/>
            <person name="Arias M.C."/>
            <person name="Ball S.G."/>
            <person name="Gile G.H."/>
            <person name="Hirakawa Y."/>
            <person name="Hopkins J.F."/>
            <person name="Kuo A."/>
            <person name="Rensing S.A."/>
            <person name="Schmutz J."/>
            <person name="Symeonidi A."/>
            <person name="Elias M."/>
            <person name="Eveleigh R.J."/>
            <person name="Herman E.K."/>
            <person name="Klute M.J."/>
            <person name="Nakayama T."/>
            <person name="Obornik M."/>
            <person name="Reyes-Prieto A."/>
            <person name="Armbrust E.V."/>
            <person name="Aves S.J."/>
            <person name="Beiko R.G."/>
            <person name="Coutinho P."/>
            <person name="Dacks J.B."/>
            <person name="Durnford D.G."/>
            <person name="Fast N.M."/>
            <person name="Green B.R."/>
            <person name="Grisdale C.J."/>
            <person name="Hempel F."/>
            <person name="Henrissat B."/>
            <person name="Hoppner M.P."/>
            <person name="Ishida K."/>
            <person name="Kim E."/>
            <person name="Koreny L."/>
            <person name="Kroth P.G."/>
            <person name="Liu Y."/>
            <person name="Malik S.B."/>
            <person name="Maier U.G."/>
            <person name="McRose D."/>
            <person name="Mock T."/>
            <person name="Neilson J.A."/>
            <person name="Onodera N.T."/>
            <person name="Poole A.M."/>
            <person name="Pritham E.J."/>
            <person name="Richards T.A."/>
            <person name="Rocap G."/>
            <person name="Roy S.W."/>
            <person name="Sarai C."/>
            <person name="Schaack S."/>
            <person name="Shirato S."/>
            <person name="Slamovits C.H."/>
            <person name="Spencer D.F."/>
            <person name="Suzuki S."/>
            <person name="Worden A.Z."/>
            <person name="Zauner S."/>
            <person name="Barry K."/>
            <person name="Bell C."/>
            <person name="Bharti A.K."/>
            <person name="Crow J.A."/>
            <person name="Grimwood J."/>
            <person name="Kramer R."/>
            <person name="Lindquist E."/>
            <person name="Lucas S."/>
            <person name="Salamov A."/>
            <person name="McFadden G.I."/>
            <person name="Lane C.E."/>
            <person name="Keeling P.J."/>
            <person name="Gray M.W."/>
            <person name="Grigoriev I.V."/>
            <person name="Archibald J.M."/>
        </authorList>
    </citation>
    <scope>NUCLEOTIDE SEQUENCE</scope>
    <source>
        <strain evidence="5 7">CCMP2712</strain>
    </source>
</reference>
<evidence type="ECO:0000256" key="4">
    <source>
        <dbReference type="SAM" id="SignalP"/>
    </source>
</evidence>
<dbReference type="Proteomes" id="UP000011087">
    <property type="component" value="Unassembled WGS sequence"/>
</dbReference>
<dbReference type="Gene3D" id="3.90.550.10">
    <property type="entry name" value="Spore Coat Polysaccharide Biosynthesis Protein SpsA, Chain A"/>
    <property type="match status" value="1"/>
</dbReference>
<dbReference type="RefSeq" id="XP_005842331.1">
    <property type="nucleotide sequence ID" value="XM_005842274.1"/>
</dbReference>
<keyword evidence="4" id="KW-0732">Signal</keyword>
<accession>L1K3H7</accession>
<feature type="signal peptide" evidence="4">
    <location>
        <begin position="1"/>
        <end position="30"/>
    </location>
</feature>
<comment type="similarity">
    <text evidence="1">Belongs to the glycosyltransferase 34 family.</text>
</comment>
<proteinExistence type="inferred from homology"/>
<keyword evidence="3" id="KW-0808">Transferase</keyword>
<sequence length="368" mass="41385">MGWGAGSCRPRLPPLPRLVALAMLLMSCQAAPIEPDQIMILFHAPDNIMRSFGEDSMTINSLYAQRHGFAFKVIKDVVVEDRDVTWSKVKILARELSPILEGDDKSRVKVLLWLDSDAVFTNFDFDLLSLCQKFFDSSFHLALCKDLSMPRDSGITCGPVCFSTGSILLRRDGWTARFTQSWWDSGGEMQQFLFGRDHEESVFAKLYEKDAMGVRNKTMALRPTELNSVAPFHEGHEPAQPIMHLASEPREVRESVWVRSSAICEVLLPAALTEHCNRTCQNQDRILNISHALDQNRLDVLVKQGYEKAWANSPTDPHVATVLAAKERQGGMKEKARELLLQAMKLAPGDPDAAVMPDQLREFAWITS</sequence>
<dbReference type="OrthoDB" id="407658at2759"/>
<dbReference type="PaxDb" id="55529-EKX55351"/>
<dbReference type="EnsemblProtists" id="EKX55351">
    <property type="protein sequence ID" value="EKX55351"/>
    <property type="gene ID" value="GUITHDRAFT_131569"/>
</dbReference>
<dbReference type="InterPro" id="IPR029044">
    <property type="entry name" value="Nucleotide-diphossugar_trans"/>
</dbReference>
<dbReference type="PANTHER" id="PTHR31306:SF4">
    <property type="entry name" value="ALPHA-1,2-GALACTOSYLTRANSFERASE"/>
    <property type="match status" value="1"/>
</dbReference>
<evidence type="ECO:0000313" key="7">
    <source>
        <dbReference type="Proteomes" id="UP000011087"/>
    </source>
</evidence>
<dbReference type="EMBL" id="JH992965">
    <property type="protein sequence ID" value="EKX55351.1"/>
    <property type="molecule type" value="Genomic_DNA"/>
</dbReference>
<evidence type="ECO:0000256" key="1">
    <source>
        <dbReference type="ARBA" id="ARBA00005664"/>
    </source>
</evidence>
<organism evidence="5">
    <name type="scientific">Guillardia theta (strain CCMP2712)</name>
    <name type="common">Cryptophyte</name>
    <dbReference type="NCBI Taxonomy" id="905079"/>
    <lineage>
        <taxon>Eukaryota</taxon>
        <taxon>Cryptophyceae</taxon>
        <taxon>Pyrenomonadales</taxon>
        <taxon>Geminigeraceae</taxon>
        <taxon>Guillardia</taxon>
    </lineage>
</organism>
<evidence type="ECO:0000313" key="5">
    <source>
        <dbReference type="EMBL" id="EKX55351.1"/>
    </source>
</evidence>
<keyword evidence="2" id="KW-0328">Glycosyltransferase</keyword>
<dbReference type="GO" id="GO:0016757">
    <property type="term" value="F:glycosyltransferase activity"/>
    <property type="evidence" value="ECO:0007669"/>
    <property type="project" value="UniProtKB-KW"/>
</dbReference>
<dbReference type="GO" id="GO:0006487">
    <property type="term" value="P:protein N-linked glycosylation"/>
    <property type="evidence" value="ECO:0007669"/>
    <property type="project" value="TreeGrafter"/>
</dbReference>
<evidence type="ECO:0008006" key="8">
    <source>
        <dbReference type="Google" id="ProtNLM"/>
    </source>
</evidence>
<evidence type="ECO:0000313" key="6">
    <source>
        <dbReference type="EnsemblProtists" id="EKX55351"/>
    </source>
</evidence>
<dbReference type="PANTHER" id="PTHR31306">
    <property type="entry name" value="ALPHA-1,6-MANNOSYLTRANSFERASE MNN11-RELATED"/>
    <property type="match status" value="1"/>
</dbReference>
<dbReference type="Pfam" id="PF05637">
    <property type="entry name" value="Glyco_transf_34"/>
    <property type="match status" value="1"/>
</dbReference>
<gene>
    <name evidence="5" type="ORF">GUITHDRAFT_131569</name>
</gene>
<evidence type="ECO:0000256" key="2">
    <source>
        <dbReference type="ARBA" id="ARBA00022676"/>
    </source>
</evidence>
<dbReference type="InterPro" id="IPR008630">
    <property type="entry name" value="Glyco_trans_34"/>
</dbReference>
<reference evidence="7" key="2">
    <citation type="submission" date="2012-11" db="EMBL/GenBank/DDBJ databases">
        <authorList>
            <person name="Kuo A."/>
            <person name="Curtis B.A."/>
            <person name="Tanifuji G."/>
            <person name="Burki F."/>
            <person name="Gruber A."/>
            <person name="Irimia M."/>
            <person name="Maruyama S."/>
            <person name="Arias M.C."/>
            <person name="Ball S.G."/>
            <person name="Gile G.H."/>
            <person name="Hirakawa Y."/>
            <person name="Hopkins J.F."/>
            <person name="Rensing S.A."/>
            <person name="Schmutz J."/>
            <person name="Symeonidi A."/>
            <person name="Elias M."/>
            <person name="Eveleigh R.J."/>
            <person name="Herman E.K."/>
            <person name="Klute M.J."/>
            <person name="Nakayama T."/>
            <person name="Obornik M."/>
            <person name="Reyes-Prieto A."/>
            <person name="Armbrust E.V."/>
            <person name="Aves S.J."/>
            <person name="Beiko R.G."/>
            <person name="Coutinho P."/>
            <person name="Dacks J.B."/>
            <person name="Durnford D.G."/>
            <person name="Fast N.M."/>
            <person name="Green B.R."/>
            <person name="Grisdale C."/>
            <person name="Hempe F."/>
            <person name="Henrissat B."/>
            <person name="Hoppner M.P."/>
            <person name="Ishida K.-I."/>
            <person name="Kim E."/>
            <person name="Koreny L."/>
            <person name="Kroth P.G."/>
            <person name="Liu Y."/>
            <person name="Malik S.-B."/>
            <person name="Maier U.G."/>
            <person name="McRose D."/>
            <person name="Mock T."/>
            <person name="Neilson J.A."/>
            <person name="Onodera N.T."/>
            <person name="Poole A.M."/>
            <person name="Pritham E.J."/>
            <person name="Richards T.A."/>
            <person name="Rocap G."/>
            <person name="Roy S.W."/>
            <person name="Sarai C."/>
            <person name="Schaack S."/>
            <person name="Shirato S."/>
            <person name="Slamovits C.H."/>
            <person name="Spencer D.F."/>
            <person name="Suzuki S."/>
            <person name="Worden A.Z."/>
            <person name="Zauner S."/>
            <person name="Barry K."/>
            <person name="Bell C."/>
            <person name="Bharti A.K."/>
            <person name="Crow J.A."/>
            <person name="Grimwood J."/>
            <person name="Kramer R."/>
            <person name="Lindquist E."/>
            <person name="Lucas S."/>
            <person name="Salamov A."/>
            <person name="McFadden G.I."/>
            <person name="Lane C.E."/>
            <person name="Keeling P.J."/>
            <person name="Gray M.W."/>
            <person name="Grigoriev I.V."/>
            <person name="Archibald J.M."/>
        </authorList>
    </citation>
    <scope>NUCLEOTIDE SEQUENCE</scope>
    <source>
        <strain evidence="7">CCMP2712</strain>
    </source>
</reference>
<dbReference type="AlphaFoldDB" id="L1K3H7"/>
<reference evidence="6" key="3">
    <citation type="submission" date="2016-03" db="UniProtKB">
        <authorList>
            <consortium name="EnsemblProtists"/>
        </authorList>
    </citation>
    <scope>IDENTIFICATION</scope>
</reference>
<evidence type="ECO:0000256" key="3">
    <source>
        <dbReference type="ARBA" id="ARBA00022679"/>
    </source>
</evidence>
<feature type="chain" id="PRO_5008772154" description="Nucleotide-diphospho-sugar transferase domain-containing protein" evidence="4">
    <location>
        <begin position="31"/>
        <end position="368"/>
    </location>
</feature>
<dbReference type="KEGG" id="gtt:GUITHDRAFT_131569"/>
<keyword evidence="7" id="KW-1185">Reference proteome</keyword>
<dbReference type="GO" id="GO:0000139">
    <property type="term" value="C:Golgi membrane"/>
    <property type="evidence" value="ECO:0007669"/>
    <property type="project" value="TreeGrafter"/>
</dbReference>
<protein>
    <recommendedName>
        <fullName evidence="8">Nucleotide-diphospho-sugar transferase domain-containing protein</fullName>
    </recommendedName>
</protein>